<dbReference type="SMART" id="SM00108">
    <property type="entry name" value="B_lectin"/>
    <property type="match status" value="1"/>
</dbReference>
<dbReference type="CDD" id="cd01098">
    <property type="entry name" value="PAN_AP_plant"/>
    <property type="match status" value="1"/>
</dbReference>
<evidence type="ECO:0000256" key="3">
    <source>
        <dbReference type="ARBA" id="ARBA00023180"/>
    </source>
</evidence>
<sequence length="336" mass="36867">MDKKKNPWLILSVLFIYFFSLNYQLSFGADTISANQTLSGDETIVSSGGNFELGFFKPGNSSNYYIGMWYGLGLVSEKTPVWVANRETPIRDRFSAELRISDGNLVLFNESQLPIWSTNVSSSTGSSSVIAVLEDTGNLVLKDGPNSSTLLWQSLEHPSHTWLPGAVARKVCLSEDKFLELPNMVLPEHPQSMSVGSNSECESTCLNNCSCTAYAYDSDGCKIWIGELLNLEQLAEDASNGKTIFIRLAASEFSSSSNNKGIIIGAAAGSVGLILVVAVLGILIWRRRTIKAPKVVEGSLLAFGIILKPEFADTEQHFKFFFSGKEHDIIDEFINH</sequence>
<dbReference type="Pfam" id="PF01453">
    <property type="entry name" value="B_lectin"/>
    <property type="match status" value="1"/>
</dbReference>
<evidence type="ECO:0000256" key="4">
    <source>
        <dbReference type="SAM" id="Phobius"/>
    </source>
</evidence>
<evidence type="ECO:0008006" key="9">
    <source>
        <dbReference type="Google" id="ProtNLM"/>
    </source>
</evidence>
<keyword evidence="4" id="KW-1133">Transmembrane helix</keyword>
<keyword evidence="2" id="KW-1015">Disulfide bond</keyword>
<name>A0A1R3JYJ4_9ROSI</name>
<evidence type="ECO:0000259" key="6">
    <source>
        <dbReference type="PROSITE" id="PS50948"/>
    </source>
</evidence>
<dbReference type="SUPFAM" id="SSF57414">
    <property type="entry name" value="Hairpin loop containing domain-like"/>
    <property type="match status" value="1"/>
</dbReference>
<keyword evidence="4" id="KW-0812">Transmembrane</keyword>
<evidence type="ECO:0000256" key="2">
    <source>
        <dbReference type="ARBA" id="ARBA00023157"/>
    </source>
</evidence>
<dbReference type="Gene3D" id="2.90.10.10">
    <property type="entry name" value="Bulb-type lectin domain"/>
    <property type="match status" value="1"/>
</dbReference>
<proteinExistence type="predicted"/>
<dbReference type="PANTHER" id="PTHR32444">
    <property type="entry name" value="BULB-TYPE LECTIN DOMAIN-CONTAINING PROTEIN"/>
    <property type="match status" value="1"/>
</dbReference>
<dbReference type="STRING" id="93759.A0A1R3JYJ4"/>
<dbReference type="Proteomes" id="UP000187203">
    <property type="component" value="Unassembled WGS sequence"/>
</dbReference>
<accession>A0A1R3JYJ4</accession>
<dbReference type="PROSITE" id="PS50927">
    <property type="entry name" value="BULB_LECTIN"/>
    <property type="match status" value="1"/>
</dbReference>
<dbReference type="SMART" id="SM00473">
    <property type="entry name" value="PAN_AP"/>
    <property type="match status" value="1"/>
</dbReference>
<evidence type="ECO:0000256" key="1">
    <source>
        <dbReference type="ARBA" id="ARBA00022729"/>
    </source>
</evidence>
<comment type="caution">
    <text evidence="7">The sequence shown here is derived from an EMBL/GenBank/DDBJ whole genome shotgun (WGS) entry which is preliminary data.</text>
</comment>
<dbReference type="FunFam" id="2.90.10.10:FF:000002">
    <property type="entry name" value="Serine/threonine-protein kinase"/>
    <property type="match status" value="1"/>
</dbReference>
<keyword evidence="1" id="KW-0732">Signal</keyword>
<feature type="transmembrane region" description="Helical" evidence="4">
    <location>
        <begin position="262"/>
        <end position="285"/>
    </location>
</feature>
<evidence type="ECO:0000313" key="7">
    <source>
        <dbReference type="EMBL" id="OMO99880.1"/>
    </source>
</evidence>
<organism evidence="7 8">
    <name type="scientific">Corchorus olitorius</name>
    <dbReference type="NCBI Taxonomy" id="93759"/>
    <lineage>
        <taxon>Eukaryota</taxon>
        <taxon>Viridiplantae</taxon>
        <taxon>Streptophyta</taxon>
        <taxon>Embryophyta</taxon>
        <taxon>Tracheophyta</taxon>
        <taxon>Spermatophyta</taxon>
        <taxon>Magnoliopsida</taxon>
        <taxon>eudicotyledons</taxon>
        <taxon>Gunneridae</taxon>
        <taxon>Pentapetalae</taxon>
        <taxon>rosids</taxon>
        <taxon>malvids</taxon>
        <taxon>Malvales</taxon>
        <taxon>Malvaceae</taxon>
        <taxon>Grewioideae</taxon>
        <taxon>Apeibeae</taxon>
        <taxon>Corchorus</taxon>
    </lineage>
</organism>
<dbReference type="Pfam" id="PF08276">
    <property type="entry name" value="PAN_2"/>
    <property type="match status" value="1"/>
</dbReference>
<keyword evidence="8" id="KW-1185">Reference proteome</keyword>
<dbReference type="OrthoDB" id="643280at2759"/>
<keyword evidence="4" id="KW-0472">Membrane</keyword>
<evidence type="ECO:0000313" key="8">
    <source>
        <dbReference type="Proteomes" id="UP000187203"/>
    </source>
</evidence>
<keyword evidence="3" id="KW-0325">Glycoprotein</keyword>
<dbReference type="InterPro" id="IPR003609">
    <property type="entry name" value="Pan_app"/>
</dbReference>
<feature type="domain" description="Bulb-type lectin" evidence="5">
    <location>
        <begin position="29"/>
        <end position="154"/>
    </location>
</feature>
<reference evidence="8" key="1">
    <citation type="submission" date="2013-09" db="EMBL/GenBank/DDBJ databases">
        <title>Corchorus olitorius genome sequencing.</title>
        <authorList>
            <person name="Alam M."/>
            <person name="Haque M.S."/>
            <person name="Islam M.S."/>
            <person name="Emdad E.M."/>
            <person name="Islam M.M."/>
            <person name="Ahmed B."/>
            <person name="Halim A."/>
            <person name="Hossen Q.M.M."/>
            <person name="Hossain M.Z."/>
            <person name="Ahmed R."/>
            <person name="Khan M.M."/>
            <person name="Islam R."/>
            <person name="Rashid M.M."/>
            <person name="Khan S.A."/>
            <person name="Rahman M.S."/>
            <person name="Alam M."/>
            <person name="Yahiya A.S."/>
            <person name="Khan M.S."/>
            <person name="Azam M.S."/>
            <person name="Haque T."/>
            <person name="Lashkar M.Z.H."/>
            <person name="Akhand A.I."/>
            <person name="Morshed G."/>
            <person name="Roy S."/>
            <person name="Uddin K.S."/>
            <person name="Rabeya T."/>
            <person name="Hossain A.S."/>
            <person name="Chowdhury A."/>
            <person name="Snigdha A.R."/>
            <person name="Mortoza M.S."/>
            <person name="Matin S.A."/>
            <person name="Hoque S.M.E."/>
            <person name="Islam M.K."/>
            <person name="Roy D.K."/>
            <person name="Haider R."/>
            <person name="Moosa M.M."/>
            <person name="Elias S.M."/>
            <person name="Hasan A.M."/>
            <person name="Jahan S."/>
            <person name="Shafiuddin M."/>
            <person name="Mahmood N."/>
            <person name="Shommy N.S."/>
        </authorList>
    </citation>
    <scope>NUCLEOTIDE SEQUENCE [LARGE SCALE GENOMIC DNA]</scope>
    <source>
        <strain evidence="8">cv. O-4</strain>
    </source>
</reference>
<dbReference type="PROSITE" id="PS50948">
    <property type="entry name" value="PAN"/>
    <property type="match status" value="1"/>
</dbReference>
<protein>
    <recommendedName>
        <fullName evidence="9">Bulb-type lectin domain-containing protein</fullName>
    </recommendedName>
</protein>
<feature type="domain" description="Apple" evidence="6">
    <location>
        <begin position="172"/>
        <end position="249"/>
    </location>
</feature>
<gene>
    <name evidence="7" type="ORF">COLO4_13063</name>
</gene>
<dbReference type="AlphaFoldDB" id="A0A1R3JYJ4"/>
<evidence type="ECO:0000259" key="5">
    <source>
        <dbReference type="PROSITE" id="PS50927"/>
    </source>
</evidence>
<dbReference type="InterPro" id="IPR036426">
    <property type="entry name" value="Bulb-type_lectin_dom_sf"/>
</dbReference>
<dbReference type="PANTHER" id="PTHR32444:SF247">
    <property type="entry name" value="OS01G0958200 PROTEIN"/>
    <property type="match status" value="1"/>
</dbReference>
<dbReference type="CDD" id="cd00028">
    <property type="entry name" value="B_lectin"/>
    <property type="match status" value="1"/>
</dbReference>
<dbReference type="SUPFAM" id="SSF51110">
    <property type="entry name" value="alpha-D-mannose-specific plant lectins"/>
    <property type="match status" value="1"/>
</dbReference>
<dbReference type="EMBL" id="AWUE01015033">
    <property type="protein sequence ID" value="OMO99880.1"/>
    <property type="molecule type" value="Genomic_DNA"/>
</dbReference>
<dbReference type="InterPro" id="IPR001480">
    <property type="entry name" value="Bulb-type_lectin_dom"/>
</dbReference>